<keyword evidence="3" id="KW-1185">Reference proteome</keyword>
<evidence type="ECO:0000313" key="2">
    <source>
        <dbReference type="EMBL" id="KAG5624363.1"/>
    </source>
</evidence>
<dbReference type="AlphaFoldDB" id="A0A9J6AJ62"/>
<evidence type="ECO:0000256" key="1">
    <source>
        <dbReference type="SAM" id="MobiDB-lite"/>
    </source>
</evidence>
<reference evidence="2 3" key="1">
    <citation type="submission" date="2020-09" db="EMBL/GenBank/DDBJ databases">
        <title>De no assembly of potato wild relative species, Solanum commersonii.</title>
        <authorList>
            <person name="Cho K."/>
        </authorList>
    </citation>
    <scope>NUCLEOTIDE SEQUENCE [LARGE SCALE GENOMIC DNA]</scope>
    <source>
        <strain evidence="2">LZ3.2</strain>
        <tissue evidence="2">Leaf</tissue>
    </source>
</reference>
<feature type="region of interest" description="Disordered" evidence="1">
    <location>
        <begin position="115"/>
        <end position="148"/>
    </location>
</feature>
<accession>A0A9J6AJ62</accession>
<feature type="region of interest" description="Disordered" evidence="1">
    <location>
        <begin position="72"/>
        <end position="97"/>
    </location>
</feature>
<dbReference type="Proteomes" id="UP000824120">
    <property type="component" value="Chromosome 2"/>
</dbReference>
<gene>
    <name evidence="2" type="ORF">H5410_009581</name>
</gene>
<name>A0A9J6AJ62_SOLCO</name>
<organism evidence="2 3">
    <name type="scientific">Solanum commersonii</name>
    <name type="common">Commerson's wild potato</name>
    <name type="synonym">Commerson's nightshade</name>
    <dbReference type="NCBI Taxonomy" id="4109"/>
    <lineage>
        <taxon>Eukaryota</taxon>
        <taxon>Viridiplantae</taxon>
        <taxon>Streptophyta</taxon>
        <taxon>Embryophyta</taxon>
        <taxon>Tracheophyta</taxon>
        <taxon>Spermatophyta</taxon>
        <taxon>Magnoliopsida</taxon>
        <taxon>eudicotyledons</taxon>
        <taxon>Gunneridae</taxon>
        <taxon>Pentapetalae</taxon>
        <taxon>asterids</taxon>
        <taxon>lamiids</taxon>
        <taxon>Solanales</taxon>
        <taxon>Solanaceae</taxon>
        <taxon>Solanoideae</taxon>
        <taxon>Solaneae</taxon>
        <taxon>Solanum</taxon>
    </lineage>
</organism>
<protein>
    <submittedName>
        <fullName evidence="2">Uncharacterized protein</fullName>
    </submittedName>
</protein>
<comment type="caution">
    <text evidence="2">The sequence shown here is derived from an EMBL/GenBank/DDBJ whole genome shotgun (WGS) entry which is preliminary data.</text>
</comment>
<evidence type="ECO:0000313" key="3">
    <source>
        <dbReference type="Proteomes" id="UP000824120"/>
    </source>
</evidence>
<sequence length="180" mass="19912">MIIQIPHHAPISQKQPLPFFLHSHILRPSLFFSKQPVRTRQYGATPLPPSSPLFLFSSLRFSGNNNNITAAAASRSEQWRKQPAASRSKQWREQPAAGAGPFPSVLHFFLAAAPRSEQSKPPPGRPALRQLQPAIPGKKLRRGAISSSGQQLRQLRVTPVKSVSDGSIQIRTVMILYAIK</sequence>
<proteinExistence type="predicted"/>
<dbReference type="EMBL" id="JACXVP010000002">
    <property type="protein sequence ID" value="KAG5624363.1"/>
    <property type="molecule type" value="Genomic_DNA"/>
</dbReference>